<feature type="region of interest" description="Disordered" evidence="1">
    <location>
        <begin position="131"/>
        <end position="202"/>
    </location>
</feature>
<feature type="compositionally biased region" description="Low complexity" evidence="1">
    <location>
        <begin position="320"/>
        <end position="354"/>
    </location>
</feature>
<feature type="compositionally biased region" description="Polar residues" evidence="1">
    <location>
        <begin position="188"/>
        <end position="200"/>
    </location>
</feature>
<dbReference type="Proteomes" id="UP000825935">
    <property type="component" value="Chromosome 37"/>
</dbReference>
<feature type="compositionally biased region" description="Polar residues" evidence="1">
    <location>
        <begin position="162"/>
        <end position="171"/>
    </location>
</feature>
<dbReference type="AlphaFoldDB" id="A0A8T2Q701"/>
<evidence type="ECO:0000256" key="1">
    <source>
        <dbReference type="SAM" id="MobiDB-lite"/>
    </source>
</evidence>
<sequence length="380" mass="41171">MEKDAIPSAMKPMGEVAAFVWTLLDLTFTRIIPLFAFIVGHLLLQGFQVLSSIFFFPHAGGTSRRGHRRADASWSVVRDSVHRGDASWSVIRDSVQRGGARRGSSSALDEEGDLSDFDYRFHEIAASRFRSKTSDLQSRHDDAQESSAKIIDTKLGADLETSGASAETTSAGMEEMKPQESEALAGMQSPSTAPEQNNSGPLAEPIVVDSKLAEGGELPPATAESNHSEFSPVKLTPDNGMTQNVSRSKVSRSKRRNAVADLCLKDTTLETIVEEDENEAQNHEEEPPPHRSSPNDVEDERKLAQSRSYDSTVGTKALRTPSTPFTSASPSTPLSTASRARPILSSSSISAKSFSKQRKRIPGVRKLAKVMKSSAASLLD</sequence>
<reference evidence="2" key="1">
    <citation type="submission" date="2021-08" db="EMBL/GenBank/DDBJ databases">
        <title>WGS assembly of Ceratopteris richardii.</title>
        <authorList>
            <person name="Marchant D.B."/>
            <person name="Chen G."/>
            <person name="Jenkins J."/>
            <person name="Shu S."/>
            <person name="Leebens-Mack J."/>
            <person name="Grimwood J."/>
            <person name="Schmutz J."/>
            <person name="Soltis P."/>
            <person name="Soltis D."/>
            <person name="Chen Z.-H."/>
        </authorList>
    </citation>
    <scope>NUCLEOTIDE SEQUENCE</scope>
    <source>
        <strain evidence="2">Whitten #5841</strain>
        <tissue evidence="2">Leaf</tissue>
    </source>
</reference>
<evidence type="ECO:0000313" key="2">
    <source>
        <dbReference type="EMBL" id="KAH7279415.1"/>
    </source>
</evidence>
<keyword evidence="3" id="KW-1185">Reference proteome</keyword>
<accession>A0A8T2Q701</accession>
<proteinExistence type="predicted"/>
<protein>
    <submittedName>
        <fullName evidence="2">Uncharacterized protein</fullName>
    </submittedName>
</protein>
<feature type="region of interest" description="Disordered" evidence="1">
    <location>
        <begin position="273"/>
        <end position="365"/>
    </location>
</feature>
<feature type="compositionally biased region" description="Polar residues" evidence="1">
    <location>
        <begin position="305"/>
        <end position="314"/>
    </location>
</feature>
<feature type="compositionally biased region" description="Basic residues" evidence="1">
    <location>
        <begin position="355"/>
        <end position="365"/>
    </location>
</feature>
<feature type="region of interest" description="Disordered" evidence="1">
    <location>
        <begin position="216"/>
        <end position="256"/>
    </location>
</feature>
<organism evidence="2 3">
    <name type="scientific">Ceratopteris richardii</name>
    <name type="common">Triangle waterfern</name>
    <dbReference type="NCBI Taxonomy" id="49495"/>
    <lineage>
        <taxon>Eukaryota</taxon>
        <taxon>Viridiplantae</taxon>
        <taxon>Streptophyta</taxon>
        <taxon>Embryophyta</taxon>
        <taxon>Tracheophyta</taxon>
        <taxon>Polypodiopsida</taxon>
        <taxon>Polypodiidae</taxon>
        <taxon>Polypodiales</taxon>
        <taxon>Pteridineae</taxon>
        <taxon>Pteridaceae</taxon>
        <taxon>Parkerioideae</taxon>
        <taxon>Ceratopteris</taxon>
    </lineage>
</organism>
<evidence type="ECO:0000313" key="3">
    <source>
        <dbReference type="Proteomes" id="UP000825935"/>
    </source>
</evidence>
<gene>
    <name evidence="2" type="ORF">KP509_37G018700</name>
</gene>
<comment type="caution">
    <text evidence="2">The sequence shown here is derived from an EMBL/GenBank/DDBJ whole genome shotgun (WGS) entry which is preliminary data.</text>
</comment>
<dbReference type="EMBL" id="CM035442">
    <property type="protein sequence ID" value="KAH7279415.1"/>
    <property type="molecule type" value="Genomic_DNA"/>
</dbReference>
<feature type="compositionally biased region" description="Basic and acidic residues" evidence="1">
    <location>
        <begin position="280"/>
        <end position="289"/>
    </location>
</feature>
<name>A0A8T2Q701_CERRI</name>